<proteinExistence type="predicted"/>
<reference evidence="1" key="1">
    <citation type="journal article" date="2019" name="Environ. Microbiol.">
        <title>Fungal ecological strategies reflected in gene transcription - a case study of two litter decomposers.</title>
        <authorList>
            <person name="Barbi F."/>
            <person name="Kohler A."/>
            <person name="Barry K."/>
            <person name="Baskaran P."/>
            <person name="Daum C."/>
            <person name="Fauchery L."/>
            <person name="Ihrmark K."/>
            <person name="Kuo A."/>
            <person name="LaButti K."/>
            <person name="Lipzen A."/>
            <person name="Morin E."/>
            <person name="Grigoriev I.V."/>
            <person name="Henrissat B."/>
            <person name="Lindahl B."/>
            <person name="Martin F."/>
        </authorList>
    </citation>
    <scope>NUCLEOTIDE SEQUENCE</scope>
    <source>
        <strain evidence="1">JB14</strain>
    </source>
</reference>
<dbReference type="EMBL" id="ML769648">
    <property type="protein sequence ID" value="KAE9390748.1"/>
    <property type="molecule type" value="Genomic_DNA"/>
</dbReference>
<evidence type="ECO:0000313" key="2">
    <source>
        <dbReference type="Proteomes" id="UP000799118"/>
    </source>
</evidence>
<name>A0A6A4GYB0_9AGAR</name>
<accession>A0A6A4GYB0</accession>
<organism evidence="1 2">
    <name type="scientific">Gymnopus androsaceus JB14</name>
    <dbReference type="NCBI Taxonomy" id="1447944"/>
    <lineage>
        <taxon>Eukaryota</taxon>
        <taxon>Fungi</taxon>
        <taxon>Dikarya</taxon>
        <taxon>Basidiomycota</taxon>
        <taxon>Agaricomycotina</taxon>
        <taxon>Agaricomycetes</taxon>
        <taxon>Agaricomycetidae</taxon>
        <taxon>Agaricales</taxon>
        <taxon>Marasmiineae</taxon>
        <taxon>Omphalotaceae</taxon>
        <taxon>Gymnopus</taxon>
    </lineage>
</organism>
<keyword evidence="2" id="KW-1185">Reference proteome</keyword>
<protein>
    <submittedName>
        <fullName evidence="1">Uncharacterized protein</fullName>
    </submittedName>
</protein>
<dbReference type="AlphaFoldDB" id="A0A6A4GYB0"/>
<evidence type="ECO:0000313" key="1">
    <source>
        <dbReference type="EMBL" id="KAE9390748.1"/>
    </source>
</evidence>
<gene>
    <name evidence="1" type="ORF">BT96DRAFT_833033</name>
</gene>
<feature type="non-terminal residue" evidence="1">
    <location>
        <position position="1"/>
    </location>
</feature>
<sequence>RTQMGTGGAPPRSQIRDILLQENKDRNGPKDYEPTKTEIRRREAILAKWINRHDITAVFSPQCSKTMSILPSTLGPHICTPCRLVPKIKSFQNALHREEGTIKPKCTPHEYQNPLLGGVYLKHNDIAELVKKVRRFVYYIWNGYLMTYHSRAAEREKAAVEFEEDKHSMDCAVVSACI</sequence>
<dbReference type="OrthoDB" id="73076at2759"/>
<dbReference type="Proteomes" id="UP000799118">
    <property type="component" value="Unassembled WGS sequence"/>
</dbReference>